<evidence type="ECO:0000313" key="2">
    <source>
        <dbReference type="Proteomes" id="UP000479190"/>
    </source>
</evidence>
<keyword evidence="2" id="KW-1185">Reference proteome</keyword>
<evidence type="ECO:0000313" key="1">
    <source>
        <dbReference type="EMBL" id="CAB0032341.1"/>
    </source>
</evidence>
<dbReference type="EMBL" id="CADCXV010000677">
    <property type="protein sequence ID" value="CAB0032341.1"/>
    <property type="molecule type" value="Genomic_DNA"/>
</dbReference>
<accession>A0A6H5I4B9</accession>
<reference evidence="1 2" key="1">
    <citation type="submission" date="2020-02" db="EMBL/GenBank/DDBJ databases">
        <authorList>
            <person name="Ferguson B K."/>
        </authorList>
    </citation>
    <scope>NUCLEOTIDE SEQUENCE [LARGE SCALE GENOMIC DNA]</scope>
</reference>
<sequence>MELPSEPVKVGVCLAFSSTMSRAESASRRMTSRGFVSLLPHSVHQALKSPAIMRGLLPWAFPTNVGQQSRKFSVGEPRRSVYAEDVHVVDSGPREKGEGSRWAFLHRQVSTDPEGSLLVGVGYPRVVAAKADIGVAAGIRTLAEQTHRCVSAGLGSVSVLSAPIAELRSVGAYAARGDVVELPTTKAPRGLSALTHTAASSSGRSMTAVCVPAFAFRRDLAASGSRLVVPSWWQRAVQISPLVTHSSRFLISSAVLWLSTLAVAASPRTPSSSVSRADVF</sequence>
<dbReference type="Proteomes" id="UP000479190">
    <property type="component" value="Unassembled WGS sequence"/>
</dbReference>
<dbReference type="AlphaFoldDB" id="A0A6H5I4B9"/>
<name>A0A6H5I4B9_9HYME</name>
<gene>
    <name evidence="1" type="ORF">TBRA_LOCUS4283</name>
</gene>
<organism evidence="1 2">
    <name type="scientific">Trichogramma brassicae</name>
    <dbReference type="NCBI Taxonomy" id="86971"/>
    <lineage>
        <taxon>Eukaryota</taxon>
        <taxon>Metazoa</taxon>
        <taxon>Ecdysozoa</taxon>
        <taxon>Arthropoda</taxon>
        <taxon>Hexapoda</taxon>
        <taxon>Insecta</taxon>
        <taxon>Pterygota</taxon>
        <taxon>Neoptera</taxon>
        <taxon>Endopterygota</taxon>
        <taxon>Hymenoptera</taxon>
        <taxon>Apocrita</taxon>
        <taxon>Proctotrupomorpha</taxon>
        <taxon>Chalcidoidea</taxon>
        <taxon>Trichogrammatidae</taxon>
        <taxon>Trichogramma</taxon>
    </lineage>
</organism>
<proteinExistence type="predicted"/>
<protein>
    <submittedName>
        <fullName evidence="1">Uncharacterized protein</fullName>
    </submittedName>
</protein>